<evidence type="ECO:0000313" key="1">
    <source>
        <dbReference type="EMBL" id="MFD2099051.1"/>
    </source>
</evidence>
<evidence type="ECO:0008006" key="3">
    <source>
        <dbReference type="Google" id="ProtNLM"/>
    </source>
</evidence>
<name>A0ABW4XU23_9FLAO</name>
<accession>A0ABW4XU23</accession>
<dbReference type="RefSeq" id="WP_379829814.1">
    <property type="nucleotide sequence ID" value="NZ_JBHUHU010000001.1"/>
</dbReference>
<dbReference type="EMBL" id="JBHUHU010000001">
    <property type="protein sequence ID" value="MFD2099051.1"/>
    <property type="molecule type" value="Genomic_DNA"/>
</dbReference>
<proteinExistence type="predicted"/>
<sequence length="311" mass="36000">MKIKYIMLIFGLMMVFPGCKRKVHYLDENYPGPSPKLYAAGIINVDGRYQQNLTMSPDGREHLFTQTDSAIWRYERILRIKNVDDTSVVLDTPQFVKEFKYENFWFIGEPMISPDNQDLYFVADYPPNFWNSKRMKNGDWSEPKKMDSLSSNSRDWFMSVSRKNTLFFATTYLPDPENPSLEMNGRIFESASINGSHFTKNMVNGPFNKDDAGDPVISPNEDYMVFGSVRDGGHGKADLYVTFKDGDGNWSEAFNLGDEINTVHWESGPYISPDERFLFFSRRDSSGVNARFSNIYWVSMEVVKNLRRNKL</sequence>
<comment type="caution">
    <text evidence="1">The sequence shown here is derived from an EMBL/GenBank/DDBJ whole genome shotgun (WGS) entry which is preliminary data.</text>
</comment>
<dbReference type="SUPFAM" id="SSF82171">
    <property type="entry name" value="DPP6 N-terminal domain-like"/>
    <property type="match status" value="1"/>
</dbReference>
<gene>
    <name evidence="1" type="ORF">ACFSJE_04640</name>
</gene>
<evidence type="ECO:0000313" key="2">
    <source>
        <dbReference type="Proteomes" id="UP001597342"/>
    </source>
</evidence>
<dbReference type="Proteomes" id="UP001597342">
    <property type="component" value="Unassembled WGS sequence"/>
</dbReference>
<reference evidence="2" key="1">
    <citation type="journal article" date="2019" name="Int. J. Syst. Evol. Microbiol.">
        <title>The Global Catalogue of Microorganisms (GCM) 10K type strain sequencing project: providing services to taxonomists for standard genome sequencing and annotation.</title>
        <authorList>
            <consortium name="The Broad Institute Genomics Platform"/>
            <consortium name="The Broad Institute Genome Sequencing Center for Infectious Disease"/>
            <person name="Wu L."/>
            <person name="Ma J."/>
        </authorList>
    </citation>
    <scope>NUCLEOTIDE SEQUENCE [LARGE SCALE GENOMIC DNA]</scope>
    <source>
        <strain evidence="2">JCM 3389</strain>
    </source>
</reference>
<protein>
    <recommendedName>
        <fullName evidence="3">WD40-like Beta Propeller Repeat</fullName>
    </recommendedName>
</protein>
<dbReference type="Pfam" id="PF07676">
    <property type="entry name" value="PD40"/>
    <property type="match status" value="1"/>
</dbReference>
<dbReference type="InterPro" id="IPR011659">
    <property type="entry name" value="WD40"/>
</dbReference>
<organism evidence="1 2">
    <name type="scientific">Flagellimonas iocasae</name>
    <dbReference type="NCBI Taxonomy" id="2055905"/>
    <lineage>
        <taxon>Bacteria</taxon>
        <taxon>Pseudomonadati</taxon>
        <taxon>Bacteroidota</taxon>
        <taxon>Flavobacteriia</taxon>
        <taxon>Flavobacteriales</taxon>
        <taxon>Flavobacteriaceae</taxon>
        <taxon>Flagellimonas</taxon>
    </lineage>
</organism>
<keyword evidence="2" id="KW-1185">Reference proteome</keyword>